<dbReference type="EMBL" id="FPHF01000107">
    <property type="protein sequence ID" value="SFV68650.1"/>
    <property type="molecule type" value="Genomic_DNA"/>
</dbReference>
<gene>
    <name evidence="1" type="ORF">MNB_SM-4-1691</name>
</gene>
<evidence type="ECO:0000313" key="1">
    <source>
        <dbReference type="EMBL" id="SFV68650.1"/>
    </source>
</evidence>
<sequence>MISIPFIDASSAMSTAEANKENFIKGNTLICHSKNSEYLVSKKESWNIDADYFKRESLLIRADRCSKR</sequence>
<organism evidence="1">
    <name type="scientific">hydrothermal vent metagenome</name>
    <dbReference type="NCBI Taxonomy" id="652676"/>
    <lineage>
        <taxon>unclassified sequences</taxon>
        <taxon>metagenomes</taxon>
        <taxon>ecological metagenomes</taxon>
    </lineage>
</organism>
<dbReference type="AlphaFoldDB" id="A0A1W1CRZ3"/>
<reference evidence="1" key="1">
    <citation type="submission" date="2016-10" db="EMBL/GenBank/DDBJ databases">
        <authorList>
            <person name="de Groot N.N."/>
        </authorList>
    </citation>
    <scope>NUCLEOTIDE SEQUENCE</scope>
</reference>
<accession>A0A1W1CRZ3</accession>
<name>A0A1W1CRZ3_9ZZZZ</name>
<proteinExistence type="predicted"/>
<protein>
    <submittedName>
        <fullName evidence="1">Uncharacterized protein</fullName>
    </submittedName>
</protein>